<feature type="transmembrane region" description="Helical" evidence="1">
    <location>
        <begin position="212"/>
        <end position="230"/>
    </location>
</feature>
<reference evidence="3" key="1">
    <citation type="submission" date="2016-01" db="EMBL/GenBank/DDBJ databases">
        <authorList>
            <person name="Mitreva M."/>
            <person name="Pepin K.H."/>
            <person name="Mihindukulasuriya K.A."/>
            <person name="Fulton R."/>
            <person name="Fronick C."/>
            <person name="O'Laughlin M."/>
            <person name="Miner T."/>
            <person name="Herter B."/>
            <person name="Rosa B.A."/>
            <person name="Cordes M."/>
            <person name="Tomlinson C."/>
            <person name="Wollam A."/>
            <person name="Palsikar V.B."/>
            <person name="Mardis E.R."/>
            <person name="Wilson R.K."/>
        </authorList>
    </citation>
    <scope>NUCLEOTIDE SEQUENCE [LARGE SCALE GENOMIC DNA]</scope>
    <source>
        <strain evidence="3">KA00274</strain>
    </source>
</reference>
<name>A0A133YHD0_9FIRM</name>
<comment type="caution">
    <text evidence="2">The sequence shown here is derived from an EMBL/GenBank/DDBJ whole genome shotgun (WGS) entry which is preliminary data.</text>
</comment>
<keyword evidence="1" id="KW-0472">Membrane</keyword>
<dbReference type="EMBL" id="LSCV01000002">
    <property type="protein sequence ID" value="KXB42593.1"/>
    <property type="molecule type" value="Genomic_DNA"/>
</dbReference>
<evidence type="ECO:0000256" key="1">
    <source>
        <dbReference type="SAM" id="Phobius"/>
    </source>
</evidence>
<evidence type="ECO:0000313" key="2">
    <source>
        <dbReference type="EMBL" id="KXB42593.1"/>
    </source>
</evidence>
<protein>
    <submittedName>
        <fullName evidence="2">Uncharacterized protein</fullName>
    </submittedName>
</protein>
<proteinExistence type="predicted"/>
<organism evidence="2 3">
    <name type="scientific">Amygdalobacter nucleatus</name>
    <dbReference type="NCBI Taxonomy" id="3029274"/>
    <lineage>
        <taxon>Bacteria</taxon>
        <taxon>Bacillati</taxon>
        <taxon>Bacillota</taxon>
        <taxon>Clostridia</taxon>
        <taxon>Eubacteriales</taxon>
        <taxon>Oscillospiraceae</taxon>
        <taxon>Amygdalobacter</taxon>
    </lineage>
</organism>
<keyword evidence="1" id="KW-1133">Transmembrane helix</keyword>
<keyword evidence="1" id="KW-0812">Transmembrane</keyword>
<dbReference type="RefSeq" id="WP_066712773.1">
    <property type="nucleotide sequence ID" value="NZ_CP118869.1"/>
</dbReference>
<accession>A0A133YHD0</accession>
<dbReference type="AlphaFoldDB" id="A0A133YHD0"/>
<dbReference type="Proteomes" id="UP000070080">
    <property type="component" value="Unassembled WGS sequence"/>
</dbReference>
<evidence type="ECO:0000313" key="3">
    <source>
        <dbReference type="Proteomes" id="UP000070080"/>
    </source>
</evidence>
<dbReference type="STRING" id="1497955.HMPREF1872_00282"/>
<gene>
    <name evidence="2" type="ORF">HMPREF1872_00282</name>
</gene>
<sequence length="240" mass="26780">MRKLIISLLVLLGVNMFTWQVKAIDLPVPHLDENDPIVVKAKETFEIAKKAGYDDAVAESKVLSMKNKLEKLERDYSEKSGFDRSYEEQQIPLVKAEIAKLETARKPIHKKAVELQKIADEARAYTFVAFYDRSTQTLVPGTKIELCKSGLVNTLEFVREKLGDELANKYYLAKGQKNDLILQSDFDSVTVIELVPRASLKRGQVAPTGEKLAYSVSGVGLLVVLLALLVKISRKSSKVA</sequence>
<keyword evidence="3" id="KW-1185">Reference proteome</keyword>